<keyword evidence="3" id="KW-1185">Reference proteome</keyword>
<dbReference type="PANTHER" id="PTHR30319:SF1">
    <property type="entry name" value="TRANSCRIPTIONAL REPRESSOR PAAX"/>
    <property type="match status" value="1"/>
</dbReference>
<evidence type="ECO:0000313" key="3">
    <source>
        <dbReference type="Proteomes" id="UP000614047"/>
    </source>
</evidence>
<accession>A0A931DFI4</accession>
<dbReference type="Gene3D" id="1.10.10.10">
    <property type="entry name" value="Winged helix-like DNA-binding domain superfamily/Winged helix DNA-binding domain"/>
    <property type="match status" value="1"/>
</dbReference>
<dbReference type="InterPro" id="IPR036388">
    <property type="entry name" value="WH-like_DNA-bd_sf"/>
</dbReference>
<name>A0A931DFI4_9ACTN</name>
<proteinExistence type="predicted"/>
<dbReference type="AlphaFoldDB" id="A0A931DFI4"/>
<dbReference type="GO" id="GO:0006351">
    <property type="term" value="P:DNA-templated transcription"/>
    <property type="evidence" value="ECO:0007669"/>
    <property type="project" value="TreeGrafter"/>
</dbReference>
<dbReference type="Proteomes" id="UP000614047">
    <property type="component" value="Unassembled WGS sequence"/>
</dbReference>
<dbReference type="InterPro" id="IPR012906">
    <property type="entry name" value="PaaX-like_N"/>
</dbReference>
<evidence type="ECO:0000313" key="2">
    <source>
        <dbReference type="EMBL" id="MBG6087357.1"/>
    </source>
</evidence>
<protein>
    <submittedName>
        <fullName evidence="2">DNA-binding transcriptional regulator PaaX</fullName>
    </submittedName>
</protein>
<feature type="domain" description="Transcriptional repressor PaaX-like N-terminal" evidence="1">
    <location>
        <begin position="3"/>
        <end position="55"/>
    </location>
</feature>
<dbReference type="RefSeq" id="WP_197010233.1">
    <property type="nucleotide sequence ID" value="NZ_BAABES010000006.1"/>
</dbReference>
<dbReference type="GO" id="GO:0003677">
    <property type="term" value="F:DNA binding"/>
    <property type="evidence" value="ECO:0007669"/>
    <property type="project" value="UniProtKB-KW"/>
</dbReference>
<dbReference type="EMBL" id="JADOUA010000001">
    <property type="protein sequence ID" value="MBG6087357.1"/>
    <property type="molecule type" value="Genomic_DNA"/>
</dbReference>
<comment type="caution">
    <text evidence="2">The sequence shown here is derived from an EMBL/GenBank/DDBJ whole genome shotgun (WGS) entry which is preliminary data.</text>
</comment>
<organism evidence="2 3">
    <name type="scientific">Actinomadura viridis</name>
    <dbReference type="NCBI Taxonomy" id="58110"/>
    <lineage>
        <taxon>Bacteria</taxon>
        <taxon>Bacillati</taxon>
        <taxon>Actinomycetota</taxon>
        <taxon>Actinomycetes</taxon>
        <taxon>Streptosporangiales</taxon>
        <taxon>Thermomonosporaceae</taxon>
        <taxon>Actinomadura</taxon>
    </lineage>
</organism>
<sequence length="57" mass="5860">MNAGSALFVLYGDHLRERGGPAPVAALVRLPAALDVAAPAVRLAVSRMAGQGRLVHV</sequence>
<reference evidence="2" key="1">
    <citation type="submission" date="2020-11" db="EMBL/GenBank/DDBJ databases">
        <title>Sequencing the genomes of 1000 actinobacteria strains.</title>
        <authorList>
            <person name="Klenk H.-P."/>
        </authorList>
    </citation>
    <scope>NUCLEOTIDE SEQUENCE</scope>
    <source>
        <strain evidence="2">DSM 43175</strain>
    </source>
</reference>
<dbReference type="PANTHER" id="PTHR30319">
    <property type="entry name" value="PHENYLACETIC ACID REGULATOR-RELATED TRANSCRIPTIONAL REPRESSOR"/>
    <property type="match status" value="1"/>
</dbReference>
<evidence type="ECO:0000259" key="1">
    <source>
        <dbReference type="Pfam" id="PF07848"/>
    </source>
</evidence>
<gene>
    <name evidence="2" type="ORF">IW256_001470</name>
</gene>
<keyword evidence="2" id="KW-0238">DNA-binding</keyword>
<dbReference type="Pfam" id="PF07848">
    <property type="entry name" value="PaaX"/>
    <property type="match status" value="1"/>
</dbReference>